<proteinExistence type="predicted"/>
<gene>
    <name evidence="1" type="ORF">JFY71_02620</name>
</gene>
<organism evidence="1 2">
    <name type="scientific">Miniphocaeibacter halophilus</name>
    <dbReference type="NCBI Taxonomy" id="2931922"/>
    <lineage>
        <taxon>Bacteria</taxon>
        <taxon>Bacillati</taxon>
        <taxon>Bacillota</taxon>
        <taxon>Tissierellia</taxon>
        <taxon>Tissierellales</taxon>
        <taxon>Peptoniphilaceae</taxon>
        <taxon>Miniphocaeibacter</taxon>
    </lineage>
</organism>
<reference evidence="1 2" key="1">
    <citation type="journal article" date="2022" name="Int. J. Syst. Evol. Microbiol.">
        <title>Miniphocaeibacter halophilus sp. nov., an ammonium-tolerant acetate-producing bacterium isolated from a biogas system.</title>
        <authorList>
            <person name="Schnurer A."/>
            <person name="Singh A."/>
            <person name="Bi S."/>
            <person name="Qiao W."/>
            <person name="Westerholm M."/>
        </authorList>
    </citation>
    <scope>NUCLEOTIDE SEQUENCE [LARGE SCALE GENOMIC DNA]</scope>
    <source>
        <strain evidence="1 2">AMB_01</strain>
    </source>
</reference>
<dbReference type="Proteomes" id="UP000595814">
    <property type="component" value="Chromosome"/>
</dbReference>
<keyword evidence="2" id="KW-1185">Reference proteome</keyword>
<evidence type="ECO:0000313" key="1">
    <source>
        <dbReference type="EMBL" id="QQK08447.1"/>
    </source>
</evidence>
<sequence>MDNNSLNRLKNMNITIAGLGMEGGSMALAIKEWIRPKKIYGISRTENTIKAAEALEAIDKGSINPQEILEDTDLLILSMYPSGIVEFLRKNQEFLKPGTVITDLAGTKKKLVPEILSFLRDDLDFIPGHPMAGNEFSGFLNADKAIFYNANYILTPTERNKPENIDLIKTLALEIKCKGVEITDIDTHDKKIAYASQLVHAISVAITNSPSYDDQVEYFVGGSFKDITRVARINPNLWTDAFLESKEDLLIEMDKFLKEFIKLKDALEIEDYEKIWNILEHSRQRRSREI</sequence>
<dbReference type="EMBL" id="CP066744">
    <property type="protein sequence ID" value="QQK08447.1"/>
    <property type="molecule type" value="Genomic_DNA"/>
</dbReference>
<accession>A0AC61MSJ1</accession>
<evidence type="ECO:0000313" key="2">
    <source>
        <dbReference type="Proteomes" id="UP000595814"/>
    </source>
</evidence>
<protein>
    <submittedName>
        <fullName evidence="1">Prephenate dehydrogenase</fullName>
    </submittedName>
</protein>
<name>A0AC61MSJ1_9FIRM</name>